<dbReference type="InterPro" id="IPR001498">
    <property type="entry name" value="Impact_N"/>
</dbReference>
<dbReference type="NCBIfam" id="TIGR00257">
    <property type="entry name" value="IMPACT_YIGZ"/>
    <property type="match status" value="1"/>
</dbReference>
<gene>
    <name evidence="4" type="ORF">GCM10025772_25800</name>
</gene>
<dbReference type="EMBL" id="BAABLF010000027">
    <property type="protein sequence ID" value="GAA5193916.1"/>
    <property type="molecule type" value="Genomic_DNA"/>
</dbReference>
<protein>
    <submittedName>
        <fullName evidence="4">IMPACT family protein</fullName>
    </submittedName>
</protein>
<dbReference type="InterPro" id="IPR015269">
    <property type="entry name" value="UPF0029_Impact_C"/>
</dbReference>
<evidence type="ECO:0000313" key="4">
    <source>
        <dbReference type="EMBL" id="GAA5193916.1"/>
    </source>
</evidence>
<evidence type="ECO:0000259" key="2">
    <source>
        <dbReference type="Pfam" id="PF01205"/>
    </source>
</evidence>
<keyword evidence="5" id="KW-1185">Reference proteome</keyword>
<dbReference type="PANTHER" id="PTHR16301">
    <property type="entry name" value="IMPACT-RELATED"/>
    <property type="match status" value="1"/>
</dbReference>
<dbReference type="SUPFAM" id="SSF54980">
    <property type="entry name" value="EF-G C-terminal domain-like"/>
    <property type="match status" value="1"/>
</dbReference>
<dbReference type="InterPro" id="IPR020568">
    <property type="entry name" value="Ribosomal_Su5_D2-typ_SF"/>
</dbReference>
<evidence type="ECO:0000256" key="1">
    <source>
        <dbReference type="ARBA" id="ARBA00007665"/>
    </source>
</evidence>
<comment type="caution">
    <text evidence="4">The sequence shown here is derived from an EMBL/GenBank/DDBJ whole genome shotgun (WGS) entry which is preliminary data.</text>
</comment>
<evidence type="ECO:0000313" key="5">
    <source>
        <dbReference type="Proteomes" id="UP001501600"/>
    </source>
</evidence>
<dbReference type="InterPro" id="IPR036956">
    <property type="entry name" value="Impact_N_sf"/>
</dbReference>
<dbReference type="Gene3D" id="3.30.230.30">
    <property type="entry name" value="Impact, N-terminal domain"/>
    <property type="match status" value="1"/>
</dbReference>
<dbReference type="InterPro" id="IPR015796">
    <property type="entry name" value="Impact_YigZ-like"/>
</dbReference>
<dbReference type="InterPro" id="IPR023582">
    <property type="entry name" value="Impact"/>
</dbReference>
<accession>A0ABP9SCI4</accession>
<dbReference type="PANTHER" id="PTHR16301:SF20">
    <property type="entry name" value="IMPACT FAMILY MEMBER YIGZ"/>
    <property type="match status" value="1"/>
</dbReference>
<reference evidence="5" key="1">
    <citation type="journal article" date="2019" name="Int. J. Syst. Evol. Microbiol.">
        <title>The Global Catalogue of Microorganisms (GCM) 10K type strain sequencing project: providing services to taxonomists for standard genome sequencing and annotation.</title>
        <authorList>
            <consortium name="The Broad Institute Genomics Platform"/>
            <consortium name="The Broad Institute Genome Sequencing Center for Infectious Disease"/>
            <person name="Wu L."/>
            <person name="Ma J."/>
        </authorList>
    </citation>
    <scope>NUCLEOTIDE SEQUENCE [LARGE SCALE GENOMIC DNA]</scope>
    <source>
        <strain evidence="5">JCM 18720</strain>
    </source>
</reference>
<comment type="similarity">
    <text evidence="1">Belongs to the IMPACT family.</text>
</comment>
<dbReference type="SUPFAM" id="SSF54211">
    <property type="entry name" value="Ribosomal protein S5 domain 2-like"/>
    <property type="match status" value="1"/>
</dbReference>
<feature type="domain" description="UPF0029" evidence="3">
    <location>
        <begin position="143"/>
        <end position="198"/>
    </location>
</feature>
<dbReference type="Pfam" id="PF09186">
    <property type="entry name" value="DUF1949"/>
    <property type="match status" value="1"/>
</dbReference>
<dbReference type="Proteomes" id="UP001501600">
    <property type="component" value="Unassembled WGS sequence"/>
</dbReference>
<name>A0ABP9SCI4_9GAMM</name>
<organism evidence="4 5">
    <name type="scientific">Ferrimonas gelatinilytica</name>
    <dbReference type="NCBI Taxonomy" id="1255257"/>
    <lineage>
        <taxon>Bacteria</taxon>
        <taxon>Pseudomonadati</taxon>
        <taxon>Pseudomonadota</taxon>
        <taxon>Gammaproteobacteria</taxon>
        <taxon>Alteromonadales</taxon>
        <taxon>Ferrimonadaceae</taxon>
        <taxon>Ferrimonas</taxon>
    </lineage>
</organism>
<dbReference type="Gene3D" id="3.30.70.240">
    <property type="match status" value="1"/>
</dbReference>
<dbReference type="RefSeq" id="WP_345317580.1">
    <property type="nucleotide sequence ID" value="NZ_BAABLF010000027.1"/>
</dbReference>
<proteinExistence type="inferred from homology"/>
<dbReference type="Pfam" id="PF01205">
    <property type="entry name" value="Impact_N"/>
    <property type="match status" value="1"/>
</dbReference>
<dbReference type="InterPro" id="IPR035647">
    <property type="entry name" value="EFG_III/V"/>
</dbReference>
<feature type="domain" description="Impact N-terminal" evidence="2">
    <location>
        <begin position="20"/>
        <end position="126"/>
    </location>
</feature>
<evidence type="ECO:0000259" key="3">
    <source>
        <dbReference type="Pfam" id="PF09186"/>
    </source>
</evidence>
<sequence>MKVEPFPVPAEPVEVEETIKRSRFITRIERVERGEQARAMLTRLREAHPAARHHCLAFAAGRPGCTRDIGASDDGEPAGSAGRPMLNVLLGSGVGQLAAVVIRYSGGIKLGVGGLVRAYGGGVKLALAQLVTEPFVPMVSLSLSCDYSDLALITHQLERAGGAVLAKDYRDRIHLTLNLPQRTLAAFSQALSDGSRGRLMLMSSDGTPLIR</sequence>